<evidence type="ECO:0000256" key="1">
    <source>
        <dbReference type="SAM" id="MobiDB-lite"/>
    </source>
</evidence>
<proteinExistence type="predicted"/>
<comment type="caution">
    <text evidence="2">The sequence shown here is derived from an EMBL/GenBank/DDBJ whole genome shotgun (WGS) entry which is preliminary data.</text>
</comment>
<dbReference type="EMBL" id="BAAAZN010000007">
    <property type="protein sequence ID" value="GAA3551416.1"/>
    <property type="molecule type" value="Genomic_DNA"/>
</dbReference>
<evidence type="ECO:0000313" key="3">
    <source>
        <dbReference type="Proteomes" id="UP001500689"/>
    </source>
</evidence>
<organism evidence="2 3">
    <name type="scientific">Amycolatopsis ultiminotia</name>
    <dbReference type="NCBI Taxonomy" id="543629"/>
    <lineage>
        <taxon>Bacteria</taxon>
        <taxon>Bacillati</taxon>
        <taxon>Actinomycetota</taxon>
        <taxon>Actinomycetes</taxon>
        <taxon>Pseudonocardiales</taxon>
        <taxon>Pseudonocardiaceae</taxon>
        <taxon>Amycolatopsis</taxon>
    </lineage>
</organism>
<evidence type="ECO:0000313" key="2">
    <source>
        <dbReference type="EMBL" id="GAA3551416.1"/>
    </source>
</evidence>
<feature type="compositionally biased region" description="Polar residues" evidence="1">
    <location>
        <begin position="16"/>
        <end position="27"/>
    </location>
</feature>
<dbReference type="Proteomes" id="UP001500689">
    <property type="component" value="Unassembled WGS sequence"/>
</dbReference>
<name>A0ABP6WJ38_9PSEU</name>
<reference evidence="3" key="1">
    <citation type="journal article" date="2019" name="Int. J. Syst. Evol. Microbiol.">
        <title>The Global Catalogue of Microorganisms (GCM) 10K type strain sequencing project: providing services to taxonomists for standard genome sequencing and annotation.</title>
        <authorList>
            <consortium name="The Broad Institute Genomics Platform"/>
            <consortium name="The Broad Institute Genome Sequencing Center for Infectious Disease"/>
            <person name="Wu L."/>
            <person name="Ma J."/>
        </authorList>
    </citation>
    <scope>NUCLEOTIDE SEQUENCE [LARGE SCALE GENOMIC DNA]</scope>
    <source>
        <strain evidence="3">JCM 16898</strain>
    </source>
</reference>
<gene>
    <name evidence="2" type="ORF">GCM10022222_38700</name>
</gene>
<feature type="region of interest" description="Disordered" evidence="1">
    <location>
        <begin position="1"/>
        <end position="27"/>
    </location>
</feature>
<keyword evidence="3" id="KW-1185">Reference proteome</keyword>
<protein>
    <submittedName>
        <fullName evidence="2">Uncharacterized protein</fullName>
    </submittedName>
</protein>
<accession>A0ABP6WJ38</accession>
<sequence>MDAAARLILGQEPTALETQGSGPTQLLTKDNLTASAQSDGWTGYPDYQSRFTKLWHPAD</sequence>